<dbReference type="EMBL" id="CP064030">
    <property type="protein sequence ID" value="QRN54783.1"/>
    <property type="molecule type" value="Genomic_DNA"/>
</dbReference>
<protein>
    <submittedName>
        <fullName evidence="3">DUF1190 domain-containing protein</fullName>
    </submittedName>
</protein>
<evidence type="ECO:0000256" key="2">
    <source>
        <dbReference type="SAM" id="SignalP"/>
    </source>
</evidence>
<reference evidence="3 4" key="1">
    <citation type="submission" date="2020-10" db="EMBL/GenBank/DDBJ databases">
        <title>Phylogeny of dyella-like bacteria.</title>
        <authorList>
            <person name="Fu J."/>
        </authorList>
    </citation>
    <scope>NUCLEOTIDE SEQUENCE [LARGE SCALE GENOMIC DNA]</scope>
    <source>
        <strain evidence="3 4">DHOB09</strain>
    </source>
</reference>
<dbReference type="Pfam" id="PF06693">
    <property type="entry name" value="DUF1190"/>
    <property type="match status" value="1"/>
</dbReference>
<feature type="chain" id="PRO_5045265662" evidence="2">
    <location>
        <begin position="22"/>
        <end position="173"/>
    </location>
</feature>
<evidence type="ECO:0000313" key="3">
    <source>
        <dbReference type="EMBL" id="QRN54783.1"/>
    </source>
</evidence>
<keyword evidence="4" id="KW-1185">Reference proteome</keyword>
<feature type="signal peptide" evidence="2">
    <location>
        <begin position="1"/>
        <end position="21"/>
    </location>
</feature>
<gene>
    <name evidence="3" type="ORF">ISN74_05350</name>
</gene>
<feature type="region of interest" description="Disordered" evidence="1">
    <location>
        <begin position="146"/>
        <end position="173"/>
    </location>
</feature>
<name>A0ABX7GXU8_9GAMM</name>
<dbReference type="RefSeq" id="WP_188798086.1">
    <property type="nucleotide sequence ID" value="NZ_BMIZ01000001.1"/>
</dbReference>
<keyword evidence="2" id="KW-0732">Signal</keyword>
<evidence type="ECO:0000313" key="4">
    <source>
        <dbReference type="Proteomes" id="UP000663181"/>
    </source>
</evidence>
<organism evidence="3 4">
    <name type="scientific">Dyella caseinilytica</name>
    <dbReference type="NCBI Taxonomy" id="1849581"/>
    <lineage>
        <taxon>Bacteria</taxon>
        <taxon>Pseudomonadati</taxon>
        <taxon>Pseudomonadota</taxon>
        <taxon>Gammaproteobacteria</taxon>
        <taxon>Lysobacterales</taxon>
        <taxon>Rhodanobacteraceae</taxon>
        <taxon>Dyella</taxon>
    </lineage>
</organism>
<evidence type="ECO:0000256" key="1">
    <source>
        <dbReference type="SAM" id="MobiDB-lite"/>
    </source>
</evidence>
<feature type="compositionally biased region" description="Gly residues" evidence="1">
    <location>
        <begin position="162"/>
        <end position="173"/>
    </location>
</feature>
<dbReference type="Proteomes" id="UP000663181">
    <property type="component" value="Chromosome"/>
</dbReference>
<proteinExistence type="predicted"/>
<accession>A0ABX7GXU8</accession>
<dbReference type="InterPro" id="IPR009576">
    <property type="entry name" value="Biofilm_formation_YgiB"/>
</dbReference>
<sequence>MKRSKTASLVVMGLSPLFISACDDTQKSQQEFVSVEACVQAGVPDISCEDAHDRASSDAMRFATHYSSEALCDNDYDQSTCVETEDDNGNRYWFPAMSAFLIARVMHGSQVSYFPAGPVYRKRDHHDYSPRYGSVYAGGGSGGWHSVPADEVAGEGDTASRGGFGGGDEGGHS</sequence>
<dbReference type="PROSITE" id="PS51257">
    <property type="entry name" value="PROKAR_LIPOPROTEIN"/>
    <property type="match status" value="1"/>
</dbReference>